<evidence type="ECO:0000313" key="2">
    <source>
        <dbReference type="EMBL" id="SJL84376.1"/>
    </source>
</evidence>
<protein>
    <recommendedName>
        <fullName evidence="1">DUF4123 domain-containing protein</fullName>
    </recommendedName>
</protein>
<evidence type="ECO:0000313" key="3">
    <source>
        <dbReference type="Proteomes" id="UP000189475"/>
    </source>
</evidence>
<dbReference type="Pfam" id="PF13503">
    <property type="entry name" value="DUF4123"/>
    <property type="match status" value="1"/>
</dbReference>
<accession>A0A1R4B668</accession>
<gene>
    <name evidence="2" type="ORF">VPAL9027_02359</name>
</gene>
<dbReference type="STRING" id="1918946.VPAL9027_02359"/>
<dbReference type="OrthoDB" id="5871517at2"/>
<evidence type="ECO:0000259" key="1">
    <source>
        <dbReference type="Pfam" id="PF13503"/>
    </source>
</evidence>
<dbReference type="Proteomes" id="UP000189475">
    <property type="component" value="Unassembled WGS sequence"/>
</dbReference>
<feature type="domain" description="DUF4123" evidence="1">
    <location>
        <begin position="15"/>
        <end position="118"/>
    </location>
</feature>
<dbReference type="AlphaFoldDB" id="A0A1R4B668"/>
<name>A0A1R4B668_9VIBR</name>
<dbReference type="InterPro" id="IPR025391">
    <property type="entry name" value="DUF4123"/>
</dbReference>
<reference evidence="2 3" key="1">
    <citation type="submission" date="2017-02" db="EMBL/GenBank/DDBJ databases">
        <authorList>
            <person name="Peterson S.W."/>
        </authorList>
    </citation>
    <scope>NUCLEOTIDE SEQUENCE [LARGE SCALE GENOMIC DNA]</scope>
    <source>
        <strain evidence="2 3">CECT 9027</strain>
    </source>
</reference>
<proteinExistence type="predicted"/>
<sequence length="182" mass="20955">MSIFSRLKQPQGQQWLVVDKVRVPDIEDLAYTYLPDLTLVHLFAGTPYEHLNEVGPVAIKYTAQKDFDSKLVDDSQFHSSCVLFSTNTPVEQEVLIEHLQALHYVVIDDSPLFFRFYSVMMWDSINSADINEVDIDTILGPFNSLSWISNSNKKTIFKKGKDKDNKINYPYLLTSKVFKELV</sequence>
<keyword evidence="3" id="KW-1185">Reference proteome</keyword>
<dbReference type="EMBL" id="FUFT01000005">
    <property type="protein sequence ID" value="SJL84376.1"/>
    <property type="molecule type" value="Genomic_DNA"/>
</dbReference>
<organism evidence="2 3">
    <name type="scientific">Vibrio palustris</name>
    <dbReference type="NCBI Taxonomy" id="1918946"/>
    <lineage>
        <taxon>Bacteria</taxon>
        <taxon>Pseudomonadati</taxon>
        <taxon>Pseudomonadota</taxon>
        <taxon>Gammaproteobacteria</taxon>
        <taxon>Vibrionales</taxon>
        <taxon>Vibrionaceae</taxon>
        <taxon>Vibrio</taxon>
    </lineage>
</organism>
<dbReference type="RefSeq" id="WP_159439140.1">
    <property type="nucleotide sequence ID" value="NZ_AP024888.1"/>
</dbReference>